<gene>
    <name evidence="1" type="ORF">FRZ54_21530</name>
</gene>
<dbReference type="Pfam" id="PF17957">
    <property type="entry name" value="Big_7"/>
    <property type="match status" value="1"/>
</dbReference>
<proteinExistence type="predicted"/>
<accession>A0A5B8V195</accession>
<name>A0A5B8V195_9SPHI</name>
<dbReference type="PROSITE" id="PS51257">
    <property type="entry name" value="PROKAR_LIPOPROTEIN"/>
    <property type="match status" value="1"/>
</dbReference>
<dbReference type="AlphaFoldDB" id="A0A5B8V195"/>
<protein>
    <submittedName>
        <fullName evidence="1">Uncharacterized protein</fullName>
    </submittedName>
</protein>
<reference evidence="1 2" key="1">
    <citation type="journal article" date="2017" name="Curr. Microbiol.">
        <title>Mucilaginibacter ginsenosidivorans sp. nov., Isolated from Soil of Ginseng Field.</title>
        <authorList>
            <person name="Kim M.M."/>
            <person name="Siddiqi M.Z."/>
            <person name="Im W.T."/>
        </authorList>
    </citation>
    <scope>NUCLEOTIDE SEQUENCE [LARGE SCALE GENOMIC DNA]</scope>
    <source>
        <strain evidence="1 2">Gsoil 3017</strain>
    </source>
</reference>
<evidence type="ECO:0000313" key="2">
    <source>
        <dbReference type="Proteomes" id="UP000321479"/>
    </source>
</evidence>
<keyword evidence="2" id="KW-1185">Reference proteome</keyword>
<sequence>MKFVLHLFILISVFIFSCKKQGSDGPSVGTISFTGLHSGDTVKGTLSAQLTTSGGPSINKIEVYANDSLIATTNTAPYALKWNTFAVNNGNYKLKAVAYESNGKQVEASLDVVVSNILVTLQIDPNINSIYTNIIYIVTDSAGNVLTSVKYNGESIIPIVSPHPDPKSRCSVFEVKTDPSIQTYITGYMSIPKGGVWDLRGINTNPDKWYNETLNFTNFPSFSRMIVSTDEIGFSFQTPQQVGNISNYGFSAATKEFVQYVDANNNGHYGFFPLDITRTATTMSLKDSTFNNSIKKTLAISGATDISLSLYGRSSTNSFAYYLLDMAYSQNSDMTYFYPDGAFLKDYDCLVSYNQNGWNYFSTFNSLPPDAIPPFGTTATINSSDISSFSFTPQGSLDYYYANFSDVTDNVFAIIFSPSAFTSFQFPQILKLTNIPNVPLSNFKPFNFRMFKTPGFNESKLPYYNPGGFPDLILPSQTATKNL</sequence>
<dbReference type="Gene3D" id="2.60.40.10">
    <property type="entry name" value="Immunoglobulins"/>
    <property type="match status" value="1"/>
</dbReference>
<dbReference type="OrthoDB" id="976933at2"/>
<dbReference type="InterPro" id="IPR013783">
    <property type="entry name" value="Ig-like_fold"/>
</dbReference>
<dbReference type="EMBL" id="CP042436">
    <property type="protein sequence ID" value="QEC65042.1"/>
    <property type="molecule type" value="Genomic_DNA"/>
</dbReference>
<evidence type="ECO:0000313" key="1">
    <source>
        <dbReference type="EMBL" id="QEC65042.1"/>
    </source>
</evidence>
<dbReference type="RefSeq" id="WP_147033875.1">
    <property type="nucleotide sequence ID" value="NZ_CP042436.1"/>
</dbReference>
<dbReference type="KEGG" id="mgin:FRZ54_21530"/>
<dbReference type="Proteomes" id="UP000321479">
    <property type="component" value="Chromosome"/>
</dbReference>
<organism evidence="1 2">
    <name type="scientific">Mucilaginibacter ginsenosidivorans</name>
    <dbReference type="NCBI Taxonomy" id="398053"/>
    <lineage>
        <taxon>Bacteria</taxon>
        <taxon>Pseudomonadati</taxon>
        <taxon>Bacteroidota</taxon>
        <taxon>Sphingobacteriia</taxon>
        <taxon>Sphingobacteriales</taxon>
        <taxon>Sphingobacteriaceae</taxon>
        <taxon>Mucilaginibacter</taxon>
    </lineage>
</organism>